<keyword evidence="2" id="KW-1185">Reference proteome</keyword>
<sequence length="241" mass="28085">MNPAEEAVNYLNSVGYDQAFKELKNEWKVKKTAKPSSLDYIVDDWIKELHGYLKQINGGNDLMKLVGQVKFPSKYMTIKLHAILDDLTFDAVLDEDPDPIKRLLTHDHKLIGCDYWKWIGELYMTTSNNNAVLQILKLIFSAEEKDKKCLMIEEEIQFLDSLPEEIEIHRGMTVKESKNKNYGMSWSLNKKIAEFFAYEYMETIAAGKPMTVVTMKIPKSEVIAYFNRRNEEEILWVSKKK</sequence>
<evidence type="ECO:0000313" key="1">
    <source>
        <dbReference type="EMBL" id="MFC5193634.1"/>
    </source>
</evidence>
<reference evidence="2" key="1">
    <citation type="journal article" date="2019" name="Int. J. Syst. Evol. Microbiol.">
        <title>The Global Catalogue of Microorganisms (GCM) 10K type strain sequencing project: providing services to taxonomists for standard genome sequencing and annotation.</title>
        <authorList>
            <consortium name="The Broad Institute Genomics Platform"/>
            <consortium name="The Broad Institute Genome Sequencing Center for Infectious Disease"/>
            <person name="Wu L."/>
            <person name="Ma J."/>
        </authorList>
    </citation>
    <scope>NUCLEOTIDE SEQUENCE [LARGE SCALE GENOMIC DNA]</scope>
    <source>
        <strain evidence="2">CGMCC 1.7030</strain>
    </source>
</reference>
<proteinExistence type="predicted"/>
<protein>
    <submittedName>
        <fullName evidence="1">Uncharacterized protein</fullName>
    </submittedName>
</protein>
<accession>A0ABW0C2Y7</accession>
<dbReference type="Proteomes" id="UP001596163">
    <property type="component" value="Unassembled WGS sequence"/>
</dbReference>
<name>A0ABW0C2Y7_9BACT</name>
<dbReference type="RefSeq" id="WP_377917759.1">
    <property type="nucleotide sequence ID" value="NZ_JBHSKS010000024.1"/>
</dbReference>
<organism evidence="1 2">
    <name type="scientific">Algoriphagus aquatilis</name>
    <dbReference type="NCBI Taxonomy" id="490186"/>
    <lineage>
        <taxon>Bacteria</taxon>
        <taxon>Pseudomonadati</taxon>
        <taxon>Bacteroidota</taxon>
        <taxon>Cytophagia</taxon>
        <taxon>Cytophagales</taxon>
        <taxon>Cyclobacteriaceae</taxon>
        <taxon>Algoriphagus</taxon>
    </lineage>
</organism>
<evidence type="ECO:0000313" key="2">
    <source>
        <dbReference type="Proteomes" id="UP001596163"/>
    </source>
</evidence>
<comment type="caution">
    <text evidence="1">The sequence shown here is derived from an EMBL/GenBank/DDBJ whole genome shotgun (WGS) entry which is preliminary data.</text>
</comment>
<dbReference type="EMBL" id="JBHSKS010000024">
    <property type="protein sequence ID" value="MFC5193634.1"/>
    <property type="molecule type" value="Genomic_DNA"/>
</dbReference>
<gene>
    <name evidence="1" type="ORF">ACFPIK_17810</name>
</gene>